<keyword evidence="3" id="KW-0862">Zinc</keyword>
<dbReference type="SMART" id="SM00744">
    <property type="entry name" value="RINGv"/>
    <property type="match status" value="1"/>
</dbReference>
<sequence length="164" mass="19527">MHINLTLISAKLESPPKQIDSYFFSTKIFSMLMKYLSEFYSHIKWVLDFLLFFPFYTLHDSQMPMIAEDQSICYYEHTPDTEEDDDCAVCLSKIGDGEEIRVLRCEHFFHRNCLDQWVALKNGSCPLCRDPVRPRRAMNEVGAEVLWFQFCTVHTNEPDRWWLR</sequence>
<evidence type="ECO:0000259" key="5">
    <source>
        <dbReference type="PROSITE" id="PS50089"/>
    </source>
</evidence>
<dbReference type="PANTHER" id="PTHR47662">
    <property type="entry name" value="RING-TYPE DOMAIN-CONTAINING PROTEIN"/>
    <property type="match status" value="1"/>
</dbReference>
<dbReference type="SMART" id="SM00184">
    <property type="entry name" value="RING"/>
    <property type="match status" value="1"/>
</dbReference>
<evidence type="ECO:0000256" key="2">
    <source>
        <dbReference type="ARBA" id="ARBA00022771"/>
    </source>
</evidence>
<dbReference type="Pfam" id="PF13639">
    <property type="entry name" value="zf-RING_2"/>
    <property type="match status" value="1"/>
</dbReference>
<dbReference type="InterPro" id="IPR011016">
    <property type="entry name" value="Znf_RING-CH"/>
</dbReference>
<dbReference type="InterPro" id="IPR001841">
    <property type="entry name" value="Znf_RING"/>
</dbReference>
<dbReference type="SUPFAM" id="SSF57850">
    <property type="entry name" value="RING/U-box"/>
    <property type="match status" value="1"/>
</dbReference>
<evidence type="ECO:0000256" key="3">
    <source>
        <dbReference type="ARBA" id="ARBA00022833"/>
    </source>
</evidence>
<dbReference type="OMA" id="IPAECAV"/>
<dbReference type="Gramene" id="ESW25417">
    <property type="protein sequence ID" value="ESW25417"/>
    <property type="gene ID" value="PHAVU_003G034000g"/>
</dbReference>
<keyword evidence="2 4" id="KW-0863">Zinc-finger</keyword>
<dbReference type="Proteomes" id="UP000000226">
    <property type="component" value="Chromosome 3"/>
</dbReference>
<evidence type="ECO:0000256" key="1">
    <source>
        <dbReference type="ARBA" id="ARBA00022723"/>
    </source>
</evidence>
<dbReference type="PROSITE" id="PS50089">
    <property type="entry name" value="ZF_RING_2"/>
    <property type="match status" value="1"/>
</dbReference>
<dbReference type="OrthoDB" id="9984778at2759"/>
<dbReference type="PANTHER" id="PTHR47662:SF1">
    <property type="entry name" value="RING-TYPE DOMAIN-CONTAINING PROTEIN"/>
    <property type="match status" value="1"/>
</dbReference>
<proteinExistence type="predicted"/>
<keyword evidence="1" id="KW-0479">Metal-binding</keyword>
<evidence type="ECO:0000313" key="6">
    <source>
        <dbReference type="EMBL" id="ESW25417.1"/>
    </source>
</evidence>
<evidence type="ECO:0000313" key="7">
    <source>
        <dbReference type="Proteomes" id="UP000000226"/>
    </source>
</evidence>
<dbReference type="eggNOG" id="KOG0800">
    <property type="taxonomic scope" value="Eukaryota"/>
</dbReference>
<evidence type="ECO:0000256" key="4">
    <source>
        <dbReference type="PROSITE-ProRule" id="PRU00175"/>
    </source>
</evidence>
<reference evidence="7" key="1">
    <citation type="journal article" date="2014" name="Nat. Genet.">
        <title>A reference genome for common bean and genome-wide analysis of dual domestications.</title>
        <authorList>
            <person name="Schmutz J."/>
            <person name="McClean P.E."/>
            <person name="Mamidi S."/>
            <person name="Wu G.A."/>
            <person name="Cannon S.B."/>
            <person name="Grimwood J."/>
            <person name="Jenkins J."/>
            <person name="Shu S."/>
            <person name="Song Q."/>
            <person name="Chavarro C."/>
            <person name="Torres-Torres M."/>
            <person name="Geffroy V."/>
            <person name="Moghaddam S.M."/>
            <person name="Gao D."/>
            <person name="Abernathy B."/>
            <person name="Barry K."/>
            <person name="Blair M."/>
            <person name="Brick M.A."/>
            <person name="Chovatia M."/>
            <person name="Gepts P."/>
            <person name="Goodstein D.M."/>
            <person name="Gonzales M."/>
            <person name="Hellsten U."/>
            <person name="Hyten D.L."/>
            <person name="Jia G."/>
            <person name="Kelly J.D."/>
            <person name="Kudrna D."/>
            <person name="Lee R."/>
            <person name="Richard M.M."/>
            <person name="Miklas P.N."/>
            <person name="Osorno J.M."/>
            <person name="Rodrigues J."/>
            <person name="Thareau V."/>
            <person name="Urrea C.A."/>
            <person name="Wang M."/>
            <person name="Yu Y."/>
            <person name="Zhang M."/>
            <person name="Wing R.A."/>
            <person name="Cregan P.B."/>
            <person name="Rokhsar D.S."/>
            <person name="Jackson S.A."/>
        </authorList>
    </citation>
    <scope>NUCLEOTIDE SEQUENCE [LARGE SCALE GENOMIC DNA]</scope>
    <source>
        <strain evidence="7">cv. G19833</strain>
    </source>
</reference>
<name>V7C5F9_PHAVU</name>
<dbReference type="AlphaFoldDB" id="V7C5F9"/>
<dbReference type="Gene3D" id="3.30.40.10">
    <property type="entry name" value="Zinc/RING finger domain, C3HC4 (zinc finger)"/>
    <property type="match status" value="1"/>
</dbReference>
<keyword evidence="7" id="KW-1185">Reference proteome</keyword>
<dbReference type="InterPro" id="IPR013083">
    <property type="entry name" value="Znf_RING/FYVE/PHD"/>
</dbReference>
<dbReference type="GO" id="GO:0008270">
    <property type="term" value="F:zinc ion binding"/>
    <property type="evidence" value="ECO:0007669"/>
    <property type="project" value="UniProtKB-KW"/>
</dbReference>
<accession>V7C5F9</accession>
<dbReference type="EMBL" id="CM002290">
    <property type="protein sequence ID" value="ESW25417.1"/>
    <property type="molecule type" value="Genomic_DNA"/>
</dbReference>
<protein>
    <recommendedName>
        <fullName evidence="5">RING-type domain-containing protein</fullName>
    </recommendedName>
</protein>
<gene>
    <name evidence="6" type="ORF">PHAVU_003G034000g</name>
</gene>
<feature type="domain" description="RING-type" evidence="5">
    <location>
        <begin position="87"/>
        <end position="129"/>
    </location>
</feature>
<organism evidence="6 7">
    <name type="scientific">Phaseolus vulgaris</name>
    <name type="common">Kidney bean</name>
    <name type="synonym">French bean</name>
    <dbReference type="NCBI Taxonomy" id="3885"/>
    <lineage>
        <taxon>Eukaryota</taxon>
        <taxon>Viridiplantae</taxon>
        <taxon>Streptophyta</taxon>
        <taxon>Embryophyta</taxon>
        <taxon>Tracheophyta</taxon>
        <taxon>Spermatophyta</taxon>
        <taxon>Magnoliopsida</taxon>
        <taxon>eudicotyledons</taxon>
        <taxon>Gunneridae</taxon>
        <taxon>Pentapetalae</taxon>
        <taxon>rosids</taxon>
        <taxon>fabids</taxon>
        <taxon>Fabales</taxon>
        <taxon>Fabaceae</taxon>
        <taxon>Papilionoideae</taxon>
        <taxon>50 kb inversion clade</taxon>
        <taxon>NPAAA clade</taxon>
        <taxon>indigoferoid/millettioid clade</taxon>
        <taxon>Phaseoleae</taxon>
        <taxon>Phaseolus</taxon>
    </lineage>
</organism>